<dbReference type="STRING" id="1172194.WQQ_44860"/>
<evidence type="ECO:0008006" key="4">
    <source>
        <dbReference type="Google" id="ProtNLM"/>
    </source>
</evidence>
<dbReference type="PATRIC" id="fig|1172194.4.peg.4350"/>
<evidence type="ECO:0000313" key="2">
    <source>
        <dbReference type="EMBL" id="EIT68051.1"/>
    </source>
</evidence>
<keyword evidence="3" id="KW-1185">Reference proteome</keyword>
<reference evidence="2 3" key="1">
    <citation type="journal article" date="2012" name="J. Bacteriol.">
        <title>Genome Sequence of n-Alkane-Degrading Hydrocarboniphaga effusa Strain AP103T (ATCC BAA-332T).</title>
        <authorList>
            <person name="Chang H.K."/>
            <person name="Zylstra G.J."/>
            <person name="Chae J.C."/>
        </authorList>
    </citation>
    <scope>NUCLEOTIDE SEQUENCE [LARGE SCALE GENOMIC DNA]</scope>
    <source>
        <strain evidence="2 3">AP103</strain>
    </source>
</reference>
<dbReference type="EMBL" id="AKGD01000004">
    <property type="protein sequence ID" value="EIT68051.1"/>
    <property type="molecule type" value="Genomic_DNA"/>
</dbReference>
<feature type="chain" id="PRO_5003713365" description="DUF885 domain-containing protein" evidence="1">
    <location>
        <begin position="25"/>
        <end position="445"/>
    </location>
</feature>
<comment type="caution">
    <text evidence="2">The sequence shown here is derived from an EMBL/GenBank/DDBJ whole genome shotgun (WGS) entry which is preliminary data.</text>
</comment>
<keyword evidence="1" id="KW-0732">Signal</keyword>
<dbReference type="RefSeq" id="WP_007187421.1">
    <property type="nucleotide sequence ID" value="NZ_AKGD01000004.1"/>
</dbReference>
<evidence type="ECO:0000313" key="3">
    <source>
        <dbReference type="Proteomes" id="UP000003704"/>
    </source>
</evidence>
<protein>
    <recommendedName>
        <fullName evidence="4">DUF885 domain-containing protein</fullName>
    </recommendedName>
</protein>
<gene>
    <name evidence="2" type="ORF">WQQ_44860</name>
</gene>
<organism evidence="2 3">
    <name type="scientific">Hydrocarboniphaga effusa AP103</name>
    <dbReference type="NCBI Taxonomy" id="1172194"/>
    <lineage>
        <taxon>Bacteria</taxon>
        <taxon>Pseudomonadati</taxon>
        <taxon>Pseudomonadota</taxon>
        <taxon>Gammaproteobacteria</taxon>
        <taxon>Nevskiales</taxon>
        <taxon>Nevskiaceae</taxon>
        <taxon>Hydrocarboniphaga</taxon>
    </lineage>
</organism>
<evidence type="ECO:0000256" key="1">
    <source>
        <dbReference type="SAM" id="SignalP"/>
    </source>
</evidence>
<dbReference type="AlphaFoldDB" id="I8HXF1"/>
<dbReference type="PROSITE" id="PS51257">
    <property type="entry name" value="PROKAR_LIPOPROTEIN"/>
    <property type="match status" value="1"/>
</dbReference>
<proteinExistence type="predicted"/>
<feature type="signal peptide" evidence="1">
    <location>
        <begin position="1"/>
        <end position="24"/>
    </location>
</feature>
<accession>I8HXF1</accession>
<sequence length="445" mass="50580">MNRRLTWTLASLGLLLGLAIAGCASERPSVRPPQLTMDQISELYIKQALALGEHDPNLVDAYYGPKDWQAQAKTRKRTLIEIRNVLVRLYQDIDSAPTDTSVQPELWNLRRRHLRNQIAALEARTRMLEGWKPSFDDESLALYDISAPFYGQEDFKPMLASLDRMLPRGGGTLTERYNRYLERFTVPPNRVEEVMRIAIGAARERTLQYFRLPEGERFELALVKDKPWSAYNWYQGDFVSRIEINTDQPLTVARALELAAHEGYPGHHVFNVLIEDQLVRGRGWKEFTLYPLFSPQSFIAEGTADYGIELAFPRAARVALIKKLMAVSGLNPGEAETYDAVVQATKLSGAATVEAARRYRDGQADAAQTLDWLQTYGLATPERAQQRLEFFDRYGAYIINYAFGEAVVGGYVQRSVGESEPDYARWRALFDLLTTPRTPQMLMAE</sequence>
<dbReference type="OrthoDB" id="140419at2"/>
<name>I8HXF1_9GAMM</name>
<dbReference type="Proteomes" id="UP000003704">
    <property type="component" value="Unassembled WGS sequence"/>
</dbReference>